<evidence type="ECO:0000313" key="2">
    <source>
        <dbReference type="Proteomes" id="UP001062846"/>
    </source>
</evidence>
<gene>
    <name evidence="1" type="ORF">RHMOL_Rhmol08G0145800</name>
</gene>
<reference evidence="1" key="1">
    <citation type="submission" date="2022-02" db="EMBL/GenBank/DDBJ databases">
        <title>Plant Genome Project.</title>
        <authorList>
            <person name="Zhang R.-G."/>
        </authorList>
    </citation>
    <scope>NUCLEOTIDE SEQUENCE</scope>
    <source>
        <strain evidence="1">AT1</strain>
    </source>
</reference>
<sequence>MSAIIQRHCIAPPHRLSTPSTASPSGYVRVLGLVIDMLVICSKGLWVWGFVVGLLKFIELLRRGTAEGRDSAIKCLRTVVVPCALDAYLVRGQITETGFTVATVEDWPLVLAVVIVWPEMEQEDNVEDWPLALAFVIVWPEMEQEDNVLGLAENVARDAKKTRFVPSHIQLTVRNDEELSNLLGNVTIVNGGGSSKPSTNED</sequence>
<dbReference type="Proteomes" id="UP001062846">
    <property type="component" value="Chromosome 8"/>
</dbReference>
<evidence type="ECO:0000313" key="1">
    <source>
        <dbReference type="EMBL" id="KAI8542541.1"/>
    </source>
</evidence>
<comment type="caution">
    <text evidence="1">The sequence shown here is derived from an EMBL/GenBank/DDBJ whole genome shotgun (WGS) entry which is preliminary data.</text>
</comment>
<accession>A0ACC0MPP0</accession>
<organism evidence="1 2">
    <name type="scientific">Rhododendron molle</name>
    <name type="common">Chinese azalea</name>
    <name type="synonym">Azalea mollis</name>
    <dbReference type="NCBI Taxonomy" id="49168"/>
    <lineage>
        <taxon>Eukaryota</taxon>
        <taxon>Viridiplantae</taxon>
        <taxon>Streptophyta</taxon>
        <taxon>Embryophyta</taxon>
        <taxon>Tracheophyta</taxon>
        <taxon>Spermatophyta</taxon>
        <taxon>Magnoliopsida</taxon>
        <taxon>eudicotyledons</taxon>
        <taxon>Gunneridae</taxon>
        <taxon>Pentapetalae</taxon>
        <taxon>asterids</taxon>
        <taxon>Ericales</taxon>
        <taxon>Ericaceae</taxon>
        <taxon>Ericoideae</taxon>
        <taxon>Rhodoreae</taxon>
        <taxon>Rhododendron</taxon>
    </lineage>
</organism>
<protein>
    <submittedName>
        <fullName evidence="1">Uncharacterized protein</fullName>
    </submittedName>
</protein>
<keyword evidence="2" id="KW-1185">Reference proteome</keyword>
<proteinExistence type="predicted"/>
<dbReference type="EMBL" id="CM046395">
    <property type="protein sequence ID" value="KAI8542541.1"/>
    <property type="molecule type" value="Genomic_DNA"/>
</dbReference>
<name>A0ACC0MPP0_RHOML</name>